<dbReference type="GO" id="GO:0009249">
    <property type="term" value="P:protein lipoylation"/>
    <property type="evidence" value="ECO:0007669"/>
    <property type="project" value="UniProtKB-ARBA"/>
</dbReference>
<evidence type="ECO:0000256" key="2">
    <source>
        <dbReference type="ARBA" id="ARBA00005124"/>
    </source>
</evidence>
<reference evidence="10" key="1">
    <citation type="submission" date="2010-11" db="EMBL/GenBank/DDBJ databases">
        <title>The complete genome of Desulfurococcus mucosus DSM 2162.</title>
        <authorList>
            <consortium name="US DOE Joint Genome Institute (JGI-PGF)"/>
            <person name="Lucas S."/>
            <person name="Copeland A."/>
            <person name="Lapidus A."/>
            <person name="Bruce D."/>
            <person name="Goodwin L."/>
            <person name="Pitluck S."/>
            <person name="Kyrpides N."/>
            <person name="Mavromatis K."/>
            <person name="Pagani I."/>
            <person name="Ivanova N."/>
            <person name="Ovchinnikova G."/>
            <person name="Chertkov O."/>
            <person name="Held B."/>
            <person name="Brettin T."/>
            <person name="Detter J.C."/>
            <person name="Tapia R."/>
            <person name="Han C."/>
            <person name="Land M."/>
            <person name="Hauser L."/>
            <person name="Markowitz V."/>
            <person name="Cheng J.-F."/>
            <person name="Hugenholtz P."/>
            <person name="Woyke T."/>
            <person name="Wu D."/>
            <person name="Wirth R."/>
            <person name="Bilek Y."/>
            <person name="Hader T."/>
            <person name="Klenk H.-P."/>
            <person name="Eisen J.A."/>
        </authorList>
    </citation>
    <scope>NUCLEOTIDE SEQUENCE [LARGE SCALE GENOMIC DNA]</scope>
    <source>
        <strain evidence="10">ATCC 35584 / DSM 2162 / JCM 9187 / O7/1</strain>
    </source>
</reference>
<comment type="catalytic activity">
    <reaction evidence="7">
        <text>L-lysyl-[lipoyl-carrier protein] + (R)-lipoate + ATP = N(6)-[(R)-lipoyl]-L-lysyl-[lipoyl-carrier protein] + AMP + diphosphate + H(+)</text>
        <dbReference type="Rhea" id="RHEA:49288"/>
        <dbReference type="Rhea" id="RHEA-COMP:10500"/>
        <dbReference type="Rhea" id="RHEA-COMP:10502"/>
        <dbReference type="ChEBI" id="CHEBI:15378"/>
        <dbReference type="ChEBI" id="CHEBI:29969"/>
        <dbReference type="ChEBI" id="CHEBI:30616"/>
        <dbReference type="ChEBI" id="CHEBI:33019"/>
        <dbReference type="ChEBI" id="CHEBI:83088"/>
        <dbReference type="ChEBI" id="CHEBI:83099"/>
        <dbReference type="ChEBI" id="CHEBI:456215"/>
        <dbReference type="EC" id="6.3.1.20"/>
    </reaction>
</comment>
<evidence type="ECO:0000256" key="6">
    <source>
        <dbReference type="ARBA" id="ARBA00022840"/>
    </source>
</evidence>
<keyword evidence="4" id="KW-0436">Ligase</keyword>
<dbReference type="KEGG" id="dmu:Desmu_0207"/>
<organism evidence="9 10">
    <name type="scientific">Desulfurococcus mucosus (strain ATCC 35584 / DSM 2162 / JCM 9187 / O7/1)</name>
    <dbReference type="NCBI Taxonomy" id="765177"/>
    <lineage>
        <taxon>Archaea</taxon>
        <taxon>Thermoproteota</taxon>
        <taxon>Thermoprotei</taxon>
        <taxon>Desulfurococcales</taxon>
        <taxon>Desulfurococcaceae</taxon>
        <taxon>Desulfurococcus</taxon>
    </lineage>
</organism>
<dbReference type="GeneID" id="10152895"/>
<evidence type="ECO:0000256" key="3">
    <source>
        <dbReference type="ARBA" id="ARBA00012367"/>
    </source>
</evidence>
<protein>
    <recommendedName>
        <fullName evidence="3">lipoate--protein ligase</fullName>
        <ecNumber evidence="3">6.3.1.20</ecNumber>
    </recommendedName>
</protein>
<evidence type="ECO:0000256" key="7">
    <source>
        <dbReference type="ARBA" id="ARBA00048037"/>
    </source>
</evidence>
<comment type="pathway">
    <text evidence="2">Protein modification; protein lipoylation via exogenous pathway; protein N(6)-(lipoyl)lysine from lipoate: step 1/2.</text>
</comment>
<dbReference type="Pfam" id="PF10437">
    <property type="entry name" value="Lip_prot_lig_C"/>
    <property type="match status" value="1"/>
</dbReference>
<accession>E8R7N1</accession>
<keyword evidence="10" id="KW-1185">Reference proteome</keyword>
<dbReference type="UniPathway" id="UPA00537">
    <property type="reaction ID" value="UER00594"/>
</dbReference>
<dbReference type="STRING" id="765177.Desmu_0207"/>
<evidence type="ECO:0000256" key="1">
    <source>
        <dbReference type="ARBA" id="ARBA00005085"/>
    </source>
</evidence>
<proteinExistence type="predicted"/>
<dbReference type="OrthoDB" id="146287at2157"/>
<evidence type="ECO:0000313" key="10">
    <source>
        <dbReference type="Proteomes" id="UP000001068"/>
    </source>
</evidence>
<evidence type="ECO:0000259" key="8">
    <source>
        <dbReference type="Pfam" id="PF10437"/>
    </source>
</evidence>
<evidence type="ECO:0000256" key="4">
    <source>
        <dbReference type="ARBA" id="ARBA00022598"/>
    </source>
</evidence>
<gene>
    <name evidence="9" type="ordered locus">Desmu_0207</name>
</gene>
<dbReference type="EMBL" id="CP002363">
    <property type="protein sequence ID" value="ADV64526.1"/>
    <property type="molecule type" value="Genomic_DNA"/>
</dbReference>
<dbReference type="eggNOG" id="arCOG03837">
    <property type="taxonomic scope" value="Archaea"/>
</dbReference>
<dbReference type="InterPro" id="IPR019491">
    <property type="entry name" value="Lipoate_protein_ligase_C"/>
</dbReference>
<dbReference type="EC" id="6.3.1.20" evidence="3"/>
<dbReference type="GO" id="GO:0005524">
    <property type="term" value="F:ATP binding"/>
    <property type="evidence" value="ECO:0007669"/>
    <property type="project" value="UniProtKB-KW"/>
</dbReference>
<evidence type="ECO:0000256" key="5">
    <source>
        <dbReference type="ARBA" id="ARBA00022741"/>
    </source>
</evidence>
<keyword evidence="6" id="KW-0067">ATP-binding</keyword>
<dbReference type="HOGENOM" id="CLU_181210_1_0_2"/>
<dbReference type="RefSeq" id="WP_013561748.1">
    <property type="nucleotide sequence ID" value="NC_014961.1"/>
</dbReference>
<dbReference type="AlphaFoldDB" id="E8R7N1"/>
<reference evidence="9 10" key="2">
    <citation type="journal article" date="2011" name="Stand. Genomic Sci.">
        <title>Complete genome sequence of Desulfurococcus mucosus type strain (O7/1).</title>
        <authorList>
            <person name="Wirth R."/>
            <person name="Chertkov O."/>
            <person name="Held B."/>
            <person name="Lapidus A."/>
            <person name="Nolan M."/>
            <person name="Lucas S."/>
            <person name="Hammon N."/>
            <person name="Deshpande S."/>
            <person name="Cheng J.F."/>
            <person name="Tapia R."/>
            <person name="Han C."/>
            <person name="Goodwin L."/>
            <person name="Pitluck S."/>
            <person name="Liolios K."/>
            <person name="Ioanna P."/>
            <person name="Ivanova N."/>
            <person name="Mavromatis K."/>
            <person name="Mikhailova N."/>
            <person name="Pati A."/>
            <person name="Chen A."/>
            <person name="Palaniappan K."/>
            <person name="Land M."/>
            <person name="Hauser L."/>
            <person name="Chang Y.J."/>
            <person name="Jeffries C.D."/>
            <person name="Bilek Y."/>
            <person name="Hader T."/>
            <person name="Rohde M."/>
            <person name="Spring S."/>
            <person name="Sikorski J."/>
            <person name="Goker M."/>
            <person name="Woyke T."/>
            <person name="Bristow J."/>
            <person name="Eisen J.A."/>
            <person name="Markowitz V."/>
            <person name="Hugenholtz P."/>
            <person name="Kyrpides N.C."/>
            <person name="Klenk H.P."/>
        </authorList>
    </citation>
    <scope>NUCLEOTIDE SEQUENCE [LARGE SCALE GENOMIC DNA]</scope>
    <source>
        <strain evidence="10">ATCC 35584 / DSM 2162 / JCM 9187 / O7/1</strain>
    </source>
</reference>
<dbReference type="Proteomes" id="UP000001068">
    <property type="component" value="Chromosome"/>
</dbReference>
<feature type="domain" description="Lipoate protein ligase C-terminal" evidence="8">
    <location>
        <begin position="12"/>
        <end position="53"/>
    </location>
</feature>
<keyword evidence="5" id="KW-0547">Nucleotide-binding</keyword>
<sequence>MRFVKTVRGEKTVEIEVEVSDCRIKRVVFSGDFFAYPDDVVEKLEEALKDCGSDECVGEAFKEARKALLIGVEWDVLENEVRNALKTLCSSSPAED</sequence>
<evidence type="ECO:0000313" key="9">
    <source>
        <dbReference type="EMBL" id="ADV64526.1"/>
    </source>
</evidence>
<name>E8R7N1_DESM0</name>
<comment type="pathway">
    <text evidence="1">Protein modification; protein lipoylation via exogenous pathway; protein N(6)-(lipoyl)lysine from lipoate: step 2/2.</text>
</comment>
<dbReference type="Gene3D" id="3.30.390.50">
    <property type="entry name" value="CO dehydrogenase flavoprotein, C-terminal domain"/>
    <property type="match status" value="1"/>
</dbReference>
<dbReference type="GO" id="GO:0016979">
    <property type="term" value="F:lipoate-protein ligase activity"/>
    <property type="evidence" value="ECO:0007669"/>
    <property type="project" value="UniProtKB-EC"/>
</dbReference>
<dbReference type="SUPFAM" id="SSF82649">
    <property type="entry name" value="SufE/NifU"/>
    <property type="match status" value="1"/>
</dbReference>